<accession>U3AAF7</accession>
<feature type="domain" description="Solute-binding protein family 3/N-terminal" evidence="4">
    <location>
        <begin position="54"/>
        <end position="277"/>
    </location>
</feature>
<evidence type="ECO:0000259" key="4">
    <source>
        <dbReference type="SMART" id="SM00062"/>
    </source>
</evidence>
<feature type="domain" description="Ionotropic glutamate receptor C-terminal" evidence="5">
    <location>
        <begin position="54"/>
        <end position="276"/>
    </location>
</feature>
<proteinExistence type="inferred from homology"/>
<feature type="chain" id="PRO_5004637633" evidence="3">
    <location>
        <begin position="27"/>
        <end position="289"/>
    </location>
</feature>
<evidence type="ECO:0000313" key="6">
    <source>
        <dbReference type="EMBL" id="GAD76901.1"/>
    </source>
</evidence>
<dbReference type="CDD" id="cd13629">
    <property type="entry name" value="PBP2_Dsm1740"/>
    <property type="match status" value="1"/>
</dbReference>
<dbReference type="GO" id="GO:0015276">
    <property type="term" value="F:ligand-gated monoatomic ion channel activity"/>
    <property type="evidence" value="ECO:0007669"/>
    <property type="project" value="InterPro"/>
</dbReference>
<dbReference type="AlphaFoldDB" id="U3AAF7"/>
<dbReference type="InterPro" id="IPR001638">
    <property type="entry name" value="Solute-binding_3/MltF_N"/>
</dbReference>
<dbReference type="PANTHER" id="PTHR35936:SF38">
    <property type="entry name" value="GLUTAMINE-BINDING PERIPLASMIC PROTEIN"/>
    <property type="match status" value="1"/>
</dbReference>
<evidence type="ECO:0000256" key="3">
    <source>
        <dbReference type="SAM" id="SignalP"/>
    </source>
</evidence>
<dbReference type="OrthoDB" id="9768183at2"/>
<reference evidence="6 7" key="1">
    <citation type="submission" date="2013-09" db="EMBL/GenBank/DDBJ databases">
        <title>Whole genome shotgun sequence of Vibrio azureus NBRC 104587.</title>
        <authorList>
            <person name="Isaki S."/>
            <person name="Hosoyama A."/>
            <person name="Numata M."/>
            <person name="Hashimoto M."/>
            <person name="Hosoyama Y."/>
            <person name="Tsuchikane K."/>
            <person name="Noguchi M."/>
            <person name="Hirakata S."/>
            <person name="Ichikawa N."/>
            <person name="Ohji S."/>
            <person name="Yamazoe A."/>
            <person name="Fujita N."/>
        </authorList>
    </citation>
    <scope>NUCLEOTIDE SEQUENCE [LARGE SCALE GENOMIC DNA]</scope>
    <source>
        <strain evidence="6 7">NBRC 104587</strain>
    </source>
</reference>
<dbReference type="Pfam" id="PF00497">
    <property type="entry name" value="SBP_bac_3"/>
    <property type="match status" value="1"/>
</dbReference>
<dbReference type="Gene3D" id="3.40.190.10">
    <property type="entry name" value="Periplasmic binding protein-like II"/>
    <property type="match status" value="2"/>
</dbReference>
<evidence type="ECO:0000256" key="2">
    <source>
        <dbReference type="ARBA" id="ARBA00022729"/>
    </source>
</evidence>
<dbReference type="GO" id="GO:0016020">
    <property type="term" value="C:membrane"/>
    <property type="evidence" value="ECO:0007669"/>
    <property type="project" value="InterPro"/>
</dbReference>
<comment type="similarity">
    <text evidence="1">Belongs to the bacterial solute-binding protein 3 family.</text>
</comment>
<gene>
    <name evidence="6" type="ORF">VAZ01S_055_00270</name>
</gene>
<comment type="caution">
    <text evidence="6">The sequence shown here is derived from an EMBL/GenBank/DDBJ whole genome shotgun (WGS) entry which is preliminary data.</text>
</comment>
<dbReference type="SUPFAM" id="SSF53850">
    <property type="entry name" value="Periplasmic binding protein-like II"/>
    <property type="match status" value="1"/>
</dbReference>
<evidence type="ECO:0000256" key="1">
    <source>
        <dbReference type="ARBA" id="ARBA00010333"/>
    </source>
</evidence>
<dbReference type="eggNOG" id="COG0834">
    <property type="taxonomic scope" value="Bacteria"/>
</dbReference>
<dbReference type="SMART" id="SM00079">
    <property type="entry name" value="PBPe"/>
    <property type="match status" value="1"/>
</dbReference>
<protein>
    <submittedName>
        <fullName evidence="6">Putative amino acid ABC transporter substrate-binding protein</fullName>
    </submittedName>
</protein>
<evidence type="ECO:0000259" key="5">
    <source>
        <dbReference type="SMART" id="SM00079"/>
    </source>
</evidence>
<dbReference type="PANTHER" id="PTHR35936">
    <property type="entry name" value="MEMBRANE-BOUND LYTIC MUREIN TRANSGLYCOSYLASE F"/>
    <property type="match status" value="1"/>
</dbReference>
<keyword evidence="7" id="KW-1185">Reference proteome</keyword>
<feature type="signal peptide" evidence="3">
    <location>
        <begin position="1"/>
        <end position="26"/>
    </location>
</feature>
<keyword evidence="2 3" id="KW-0732">Signal</keyword>
<organism evidence="6 7">
    <name type="scientific">Vibrio azureus NBRC 104587</name>
    <dbReference type="NCBI Taxonomy" id="1219077"/>
    <lineage>
        <taxon>Bacteria</taxon>
        <taxon>Pseudomonadati</taxon>
        <taxon>Pseudomonadota</taxon>
        <taxon>Gammaproteobacteria</taxon>
        <taxon>Vibrionales</taxon>
        <taxon>Vibrionaceae</taxon>
        <taxon>Vibrio</taxon>
    </lineage>
</organism>
<name>U3AAF7_9VIBR</name>
<dbReference type="STRING" id="1219077.VAZ01S_055_00270"/>
<dbReference type="RefSeq" id="WP_021710647.1">
    <property type="nucleotide sequence ID" value="NZ_BAOB01000226.1"/>
</dbReference>
<sequence length="289" mass="32059">MTIFKTAITALLGLSIALPSMVTATAATPNSASPAMNKDEQNTSNLDEIKKRGTLRVGMSTFVPWAMRNKQGELIGFEIDVAKRLAADTGLKVEFVPTAWDGIIPALLAKKFDVIIGGMSITPERAKSVLFTEPYSHSGVQVAANKDLAAGFNEFSDFNSRRVKIAARRGAYTVQVARENFPKAKILQFDDEAQAFQEVLNGNAHAVIASSPKPEHESVKHANKLFLPFSERLSKGNEAFAVRLGEEDKQAFFNQWIEARTQDGWLDERYEYWFSTLDWQDQIAKAKAK</sequence>
<dbReference type="InterPro" id="IPR001320">
    <property type="entry name" value="Iontro_rcpt_C"/>
</dbReference>
<evidence type="ECO:0000313" key="7">
    <source>
        <dbReference type="Proteomes" id="UP000016567"/>
    </source>
</evidence>
<dbReference type="Proteomes" id="UP000016567">
    <property type="component" value="Unassembled WGS sequence"/>
</dbReference>
<dbReference type="SMART" id="SM00062">
    <property type="entry name" value="PBPb"/>
    <property type="match status" value="1"/>
</dbReference>
<dbReference type="EMBL" id="BATL01000055">
    <property type="protein sequence ID" value="GAD76901.1"/>
    <property type="molecule type" value="Genomic_DNA"/>
</dbReference>